<dbReference type="SUPFAM" id="SSF48371">
    <property type="entry name" value="ARM repeat"/>
    <property type="match status" value="1"/>
</dbReference>
<dbReference type="InterPro" id="IPR000210">
    <property type="entry name" value="BTB/POZ_dom"/>
</dbReference>
<dbReference type="Gene3D" id="1.25.10.10">
    <property type="entry name" value="Leucine-rich Repeat Variant"/>
    <property type="match status" value="2"/>
</dbReference>
<feature type="repeat" description="ARM" evidence="4">
    <location>
        <begin position="268"/>
        <end position="311"/>
    </location>
</feature>
<dbReference type="InterPro" id="IPR016024">
    <property type="entry name" value="ARM-type_fold"/>
</dbReference>
<dbReference type="Gene3D" id="3.30.710.10">
    <property type="entry name" value="Potassium Channel Kv1.1, Chain A"/>
    <property type="match status" value="1"/>
</dbReference>
<dbReference type="InterPro" id="IPR000225">
    <property type="entry name" value="Armadillo"/>
</dbReference>
<name>A0AAW1PFP1_9CHLO</name>
<dbReference type="Gene3D" id="1.25.40.420">
    <property type="match status" value="1"/>
</dbReference>
<dbReference type="InterPro" id="IPR011989">
    <property type="entry name" value="ARM-like"/>
</dbReference>
<dbReference type="SMART" id="SM00225">
    <property type="entry name" value="BTB"/>
    <property type="match status" value="1"/>
</dbReference>
<comment type="pathway">
    <text evidence="1">Protein modification; protein ubiquitination.</text>
</comment>
<dbReference type="InterPro" id="IPR011705">
    <property type="entry name" value="BACK"/>
</dbReference>
<dbReference type="PANTHER" id="PTHR24412">
    <property type="entry name" value="KELCH PROTEIN"/>
    <property type="match status" value="1"/>
</dbReference>
<dbReference type="EMBL" id="JALJOR010000013">
    <property type="protein sequence ID" value="KAK9806948.1"/>
    <property type="molecule type" value="Genomic_DNA"/>
</dbReference>
<evidence type="ECO:0000313" key="7">
    <source>
        <dbReference type="Proteomes" id="UP001489004"/>
    </source>
</evidence>
<dbReference type="PROSITE" id="PS50097">
    <property type="entry name" value="BTB"/>
    <property type="match status" value="1"/>
</dbReference>
<comment type="caution">
    <text evidence="6">The sequence shown here is derived from an EMBL/GenBank/DDBJ whole genome shotgun (WGS) entry which is preliminary data.</text>
</comment>
<dbReference type="InterPro" id="IPR011333">
    <property type="entry name" value="SKP1/BTB/POZ_sf"/>
</dbReference>
<feature type="domain" description="BTB" evidence="5">
    <location>
        <begin position="32"/>
        <end position="112"/>
    </location>
</feature>
<dbReference type="Proteomes" id="UP001489004">
    <property type="component" value="Unassembled WGS sequence"/>
</dbReference>
<keyword evidence="3" id="KW-0677">Repeat</keyword>
<gene>
    <name evidence="6" type="ORF">WJX72_008357</name>
</gene>
<protein>
    <recommendedName>
        <fullName evidence="5">BTB domain-containing protein</fullName>
    </recommendedName>
</protein>
<reference evidence="6 7" key="1">
    <citation type="journal article" date="2024" name="Nat. Commun.">
        <title>Phylogenomics reveals the evolutionary origins of lichenization in chlorophyte algae.</title>
        <authorList>
            <person name="Puginier C."/>
            <person name="Libourel C."/>
            <person name="Otte J."/>
            <person name="Skaloud P."/>
            <person name="Haon M."/>
            <person name="Grisel S."/>
            <person name="Petersen M."/>
            <person name="Berrin J.G."/>
            <person name="Delaux P.M."/>
            <person name="Dal Grande F."/>
            <person name="Keller J."/>
        </authorList>
    </citation>
    <scope>NUCLEOTIDE SEQUENCE [LARGE SCALE GENOMIC DNA]</scope>
    <source>
        <strain evidence="6 7">SAG 2043</strain>
    </source>
</reference>
<dbReference type="SMART" id="SM00875">
    <property type="entry name" value="BACK"/>
    <property type="match status" value="1"/>
</dbReference>
<keyword evidence="7" id="KW-1185">Reference proteome</keyword>
<evidence type="ECO:0000256" key="2">
    <source>
        <dbReference type="ARBA" id="ARBA00022441"/>
    </source>
</evidence>
<dbReference type="PROSITE" id="PS50176">
    <property type="entry name" value="ARM_REPEAT"/>
    <property type="match status" value="1"/>
</dbReference>
<evidence type="ECO:0000259" key="5">
    <source>
        <dbReference type="PROSITE" id="PS50097"/>
    </source>
</evidence>
<dbReference type="PANTHER" id="PTHR24412:SF489">
    <property type="entry name" value="RING FINGER DOMAIN AND KELCH REPEAT-CONTAINING PROTEIN DDB_G0271372"/>
    <property type="match status" value="1"/>
</dbReference>
<dbReference type="Pfam" id="PF07707">
    <property type="entry name" value="BACK"/>
    <property type="match status" value="1"/>
</dbReference>
<dbReference type="SMART" id="SM00185">
    <property type="entry name" value="ARM"/>
    <property type="match status" value="4"/>
</dbReference>
<dbReference type="AlphaFoldDB" id="A0AAW1PFP1"/>
<dbReference type="Pfam" id="PF00514">
    <property type="entry name" value="Arm"/>
    <property type="match status" value="1"/>
</dbReference>
<proteinExistence type="predicted"/>
<organism evidence="6 7">
    <name type="scientific">[Myrmecia] bisecta</name>
    <dbReference type="NCBI Taxonomy" id="41462"/>
    <lineage>
        <taxon>Eukaryota</taxon>
        <taxon>Viridiplantae</taxon>
        <taxon>Chlorophyta</taxon>
        <taxon>core chlorophytes</taxon>
        <taxon>Trebouxiophyceae</taxon>
        <taxon>Trebouxiales</taxon>
        <taxon>Trebouxiaceae</taxon>
        <taxon>Myrmecia</taxon>
    </lineage>
</organism>
<evidence type="ECO:0000256" key="4">
    <source>
        <dbReference type="PROSITE-ProRule" id="PRU00259"/>
    </source>
</evidence>
<dbReference type="Pfam" id="PF00651">
    <property type="entry name" value="BTB"/>
    <property type="match status" value="1"/>
</dbReference>
<accession>A0AAW1PFP1</accession>
<evidence type="ECO:0000313" key="6">
    <source>
        <dbReference type="EMBL" id="KAK9806948.1"/>
    </source>
</evidence>
<keyword evidence="2" id="KW-0880">Kelch repeat</keyword>
<sequence>MARTATTENQPASNVAEVLPQLASLWQQGELCDVCLRASDGLEFTAHKVLLAAASPYWSAVFVGAGRHMQGGSCKRRKTPEGLLILEVVDIDSGTLQLILQAIYGQPYEVTEDNVDALLAASNFLEVACVQAACCMHLQRKLSLTTCWRTLAAAVRFCCEALCEEAMTFIQLRFAELMAPPAQSLLQALPKHILLDLLHSPAITFNEPAFFQVALTWVAGNDKERLPHLPEVLAAVRLSTGANKPRKTSAWAISASDQAVQDAMREAGAIPALVHLLQHGRSEHVADVTSMLWEAIVNNDASKAALVETGGLAPLVYQLQAAADSCIHANALHTLCVINPANKEAIVAAGGVPVLLELLNEAPKVQSSAADCLGGLCYGGHAASQAAAQEAGAVTGLDLCEHQPVLAQFYRDRIQADESWARLYDQTLEALVRGSASLCTQSAANRQAFKTAGAEQALQQLMASGATAALREQATAALAALACAATPDG</sequence>
<evidence type="ECO:0000256" key="3">
    <source>
        <dbReference type="ARBA" id="ARBA00022737"/>
    </source>
</evidence>
<evidence type="ECO:0000256" key="1">
    <source>
        <dbReference type="ARBA" id="ARBA00004906"/>
    </source>
</evidence>
<dbReference type="SUPFAM" id="SSF54695">
    <property type="entry name" value="POZ domain"/>
    <property type="match status" value="1"/>
</dbReference>